<dbReference type="STRING" id="517719.SAMN05421762_2588"/>
<dbReference type="AlphaFoldDB" id="A0A1I1MUU6"/>
<gene>
    <name evidence="2" type="ORF">SAMN05421762_2588</name>
</gene>
<proteinExistence type="predicted"/>
<feature type="transmembrane region" description="Helical" evidence="1">
    <location>
        <begin position="6"/>
        <end position="25"/>
    </location>
</feature>
<sequence length="103" mass="11338">MFFVQTYYFFIVSGLAFLAGASYCFAATSDAIWPKGIVLPLVGAAFLAQSIYIPIPGTDVLLIEAIALCTMTGSALGLSGRLLRRRMQRRTARRMQFAEPRLV</sequence>
<reference evidence="2 3" key="1">
    <citation type="submission" date="2016-10" db="EMBL/GenBank/DDBJ databases">
        <authorList>
            <person name="de Groot N.N."/>
        </authorList>
    </citation>
    <scope>NUCLEOTIDE SEQUENCE [LARGE SCALE GENOMIC DNA]</scope>
    <source>
        <strain evidence="2 3">DSM 29619</strain>
    </source>
</reference>
<accession>A0A1I1MUU6</accession>
<dbReference type="EMBL" id="FOLX01000001">
    <property type="protein sequence ID" value="SFC88692.1"/>
    <property type="molecule type" value="Genomic_DNA"/>
</dbReference>
<evidence type="ECO:0000313" key="2">
    <source>
        <dbReference type="EMBL" id="SFC88692.1"/>
    </source>
</evidence>
<name>A0A1I1MUU6_9RHOB</name>
<keyword evidence="1" id="KW-0472">Membrane</keyword>
<dbReference type="Proteomes" id="UP000231644">
    <property type="component" value="Unassembled WGS sequence"/>
</dbReference>
<feature type="transmembrane region" description="Helical" evidence="1">
    <location>
        <begin position="61"/>
        <end position="83"/>
    </location>
</feature>
<feature type="transmembrane region" description="Helical" evidence="1">
    <location>
        <begin position="37"/>
        <end position="55"/>
    </location>
</feature>
<keyword evidence="1" id="KW-1133">Transmembrane helix</keyword>
<keyword evidence="3" id="KW-1185">Reference proteome</keyword>
<evidence type="ECO:0000313" key="3">
    <source>
        <dbReference type="Proteomes" id="UP000231644"/>
    </source>
</evidence>
<keyword evidence="1" id="KW-0812">Transmembrane</keyword>
<organism evidence="2 3">
    <name type="scientific">Pseudooceanicola nitratireducens</name>
    <dbReference type="NCBI Taxonomy" id="517719"/>
    <lineage>
        <taxon>Bacteria</taxon>
        <taxon>Pseudomonadati</taxon>
        <taxon>Pseudomonadota</taxon>
        <taxon>Alphaproteobacteria</taxon>
        <taxon>Rhodobacterales</taxon>
        <taxon>Paracoccaceae</taxon>
        <taxon>Pseudooceanicola</taxon>
    </lineage>
</organism>
<dbReference type="RefSeq" id="WP_093447382.1">
    <property type="nucleotide sequence ID" value="NZ_FNZG01000001.1"/>
</dbReference>
<evidence type="ECO:0000256" key="1">
    <source>
        <dbReference type="SAM" id="Phobius"/>
    </source>
</evidence>
<protein>
    <submittedName>
        <fullName evidence="2">Uncharacterized protein</fullName>
    </submittedName>
</protein>
<dbReference type="OrthoDB" id="9975063at2"/>